<comment type="caution">
    <text evidence="3">The sequence shown here is derived from an EMBL/GenBank/DDBJ whole genome shotgun (WGS) entry which is preliminary data.</text>
</comment>
<gene>
    <name evidence="3" type="ORF">GCM10009039_14770</name>
</gene>
<reference evidence="3" key="2">
    <citation type="submission" date="2020-09" db="EMBL/GenBank/DDBJ databases">
        <authorList>
            <person name="Sun Q."/>
            <person name="Ohkuma M."/>
        </authorList>
    </citation>
    <scope>NUCLEOTIDE SEQUENCE</scope>
    <source>
        <strain evidence="3">JCM 19596</strain>
    </source>
</reference>
<proteinExistence type="predicted"/>
<reference evidence="3" key="1">
    <citation type="journal article" date="2014" name="Int. J. Syst. Evol. Microbiol.">
        <title>Complete genome sequence of Corynebacterium casei LMG S-19264T (=DSM 44701T), isolated from a smear-ripened cheese.</title>
        <authorList>
            <consortium name="US DOE Joint Genome Institute (JGI-PGF)"/>
            <person name="Walter F."/>
            <person name="Albersmeier A."/>
            <person name="Kalinowski J."/>
            <person name="Ruckert C."/>
        </authorList>
    </citation>
    <scope>NUCLEOTIDE SEQUENCE</scope>
    <source>
        <strain evidence="3">JCM 19596</strain>
    </source>
</reference>
<protein>
    <submittedName>
        <fullName evidence="3">Uncharacterized protein</fullName>
    </submittedName>
</protein>
<feature type="region of interest" description="Disordered" evidence="1">
    <location>
        <begin position="527"/>
        <end position="556"/>
    </location>
</feature>
<keyword evidence="2" id="KW-0472">Membrane</keyword>
<organism evidence="3 4">
    <name type="scientific">Halocalculus aciditolerans</name>
    <dbReference type="NCBI Taxonomy" id="1383812"/>
    <lineage>
        <taxon>Archaea</taxon>
        <taxon>Methanobacteriati</taxon>
        <taxon>Methanobacteriota</taxon>
        <taxon>Stenosarchaea group</taxon>
        <taxon>Halobacteria</taxon>
        <taxon>Halobacteriales</taxon>
        <taxon>Halobacteriaceae</taxon>
        <taxon>Halocalculus</taxon>
    </lineage>
</organism>
<evidence type="ECO:0000313" key="4">
    <source>
        <dbReference type="Proteomes" id="UP000607197"/>
    </source>
</evidence>
<dbReference type="Proteomes" id="UP000607197">
    <property type="component" value="Unassembled WGS sequence"/>
</dbReference>
<feature type="compositionally biased region" description="Gly residues" evidence="1">
    <location>
        <begin position="547"/>
        <end position="556"/>
    </location>
</feature>
<keyword evidence="4" id="KW-1185">Reference proteome</keyword>
<sequence length="665" mass="68576">MTTSSSTGPKPSWTIDYDETLHTHNPSVTVGGSTASYSGVLGPGETATRTLSGLSAGSNTLDWGLGSGAPYDADVSATEITQTENPSLSVDGTTVASYNGILAPGENVTRSFSGLSTGSHSVSTSASGGVDYVASWTEHTVTDSPSVDVDGDGVGDVSYSGTLSDGETITKSVPELSRSSTTADVSASSGSTVALNVSYTEVTDTPSGTVEVNGHNASFTTLSDGQTQSLSVDPAWLSTGTNRVNVSLDTSTLSADAPSPAVGFDYSHSAIDDQVVQYTGQQWSESYNVTKTFGTAQQSANLTIPFAGDVVGMRRLQSRSDGNSYSSMSSSSSYELHNTTLQVDLGDVQENETVNVVANGSKVRVNNGSIQVLHPSPVGQQLHTEFRVESRSPGFYIDVSGTPRGGYLHQFSAESWKNPAEYSRFASAGSSQKLYLPNAPAGATANVSTTNVMVDPEREVDVQVVEGGSTPILNVTQGPSGPGKVTYTLTNAESGTDYWLYSRAKQLIRDQATAASTVALHASNGPDLLEIKPAPENSSGPSSTGGSTLGSGVTGPISDGGGPLSSPVFVIGVGFLALALVYVALRQTHAKRRTVWLGTGGAAVVYVAVVAIMVAPGALLQPIGQNIGKIAPIVALALVAGGLYFVYQKWVKGSGPRPIVVRGGK</sequence>
<feature type="transmembrane region" description="Helical" evidence="2">
    <location>
        <begin position="595"/>
        <end position="615"/>
    </location>
</feature>
<dbReference type="AlphaFoldDB" id="A0A830FHW2"/>
<feature type="transmembrane region" description="Helical" evidence="2">
    <location>
        <begin position="627"/>
        <end position="647"/>
    </location>
</feature>
<accession>A0A830FHW2</accession>
<keyword evidence="2" id="KW-1133">Transmembrane helix</keyword>
<dbReference type="EMBL" id="BMPG01000002">
    <property type="protein sequence ID" value="GGL57631.1"/>
    <property type="molecule type" value="Genomic_DNA"/>
</dbReference>
<keyword evidence="2" id="KW-0812">Transmembrane</keyword>
<evidence type="ECO:0000256" key="1">
    <source>
        <dbReference type="SAM" id="MobiDB-lite"/>
    </source>
</evidence>
<evidence type="ECO:0000256" key="2">
    <source>
        <dbReference type="SAM" id="Phobius"/>
    </source>
</evidence>
<evidence type="ECO:0000313" key="3">
    <source>
        <dbReference type="EMBL" id="GGL57631.1"/>
    </source>
</evidence>
<feature type="transmembrane region" description="Helical" evidence="2">
    <location>
        <begin position="564"/>
        <end position="583"/>
    </location>
</feature>
<name>A0A830FHW2_9EURY</name>